<dbReference type="GO" id="GO:1990904">
    <property type="term" value="C:ribonucleoprotein complex"/>
    <property type="evidence" value="ECO:0007669"/>
    <property type="project" value="UniProtKB-KW"/>
</dbReference>
<sequence>MTEIEKGHIVRALAGREKGRIFVVIEDPQGDFLLIADGKSRKMESPKKKKIKHTVFIDENDTRVGFKIRSGQKVTNADVRRLLSDYSSGRNLQQTLGGI</sequence>
<reference evidence="3" key="1">
    <citation type="submission" date="2019-08" db="EMBL/GenBank/DDBJ databases">
        <authorList>
            <person name="Kucharzyk K."/>
            <person name="Murdoch R.W."/>
            <person name="Higgins S."/>
            <person name="Loffler F."/>
        </authorList>
    </citation>
    <scope>NUCLEOTIDE SEQUENCE</scope>
</reference>
<protein>
    <recommendedName>
        <fullName evidence="4">KOW domain-containing protein</fullName>
    </recommendedName>
</protein>
<comment type="caution">
    <text evidence="3">The sequence shown here is derived from an EMBL/GenBank/DDBJ whole genome shotgun (WGS) entry which is preliminary data.</text>
</comment>
<dbReference type="AlphaFoldDB" id="A0A645C054"/>
<organism evidence="3">
    <name type="scientific">bioreactor metagenome</name>
    <dbReference type="NCBI Taxonomy" id="1076179"/>
    <lineage>
        <taxon>unclassified sequences</taxon>
        <taxon>metagenomes</taxon>
        <taxon>ecological metagenomes</taxon>
    </lineage>
</organism>
<keyword evidence="1" id="KW-0689">Ribosomal protein</keyword>
<dbReference type="SUPFAM" id="SSF50104">
    <property type="entry name" value="Translation proteins SH3-like domain"/>
    <property type="match status" value="1"/>
</dbReference>
<evidence type="ECO:0008006" key="4">
    <source>
        <dbReference type="Google" id="ProtNLM"/>
    </source>
</evidence>
<dbReference type="CDD" id="cd06088">
    <property type="entry name" value="KOW_RPL14"/>
    <property type="match status" value="1"/>
</dbReference>
<proteinExistence type="predicted"/>
<dbReference type="GO" id="GO:0005840">
    <property type="term" value="C:ribosome"/>
    <property type="evidence" value="ECO:0007669"/>
    <property type="project" value="UniProtKB-KW"/>
</dbReference>
<dbReference type="InterPro" id="IPR008991">
    <property type="entry name" value="Translation_prot_SH3-like_sf"/>
</dbReference>
<evidence type="ECO:0000256" key="1">
    <source>
        <dbReference type="ARBA" id="ARBA00022980"/>
    </source>
</evidence>
<dbReference type="InterPro" id="IPR041985">
    <property type="entry name" value="Ribosomal_eL14_KOW"/>
</dbReference>
<keyword evidence="2" id="KW-0687">Ribonucleoprotein</keyword>
<accession>A0A645C054</accession>
<evidence type="ECO:0000256" key="2">
    <source>
        <dbReference type="ARBA" id="ARBA00023274"/>
    </source>
</evidence>
<name>A0A645C054_9ZZZZ</name>
<evidence type="ECO:0000313" key="3">
    <source>
        <dbReference type="EMBL" id="MPM71206.1"/>
    </source>
</evidence>
<dbReference type="EMBL" id="VSSQ01023962">
    <property type="protein sequence ID" value="MPM71206.1"/>
    <property type="molecule type" value="Genomic_DNA"/>
</dbReference>
<gene>
    <name evidence="3" type="ORF">SDC9_118169</name>
</gene>